<reference evidence="4 5" key="1">
    <citation type="journal article" date="2019" name="Nat. Ecol. Evol.">
        <title>Megaphylogeny resolves global patterns of mushroom evolution.</title>
        <authorList>
            <person name="Varga T."/>
            <person name="Krizsan K."/>
            <person name="Foldi C."/>
            <person name="Dima B."/>
            <person name="Sanchez-Garcia M."/>
            <person name="Sanchez-Ramirez S."/>
            <person name="Szollosi G.J."/>
            <person name="Szarkandi J.G."/>
            <person name="Papp V."/>
            <person name="Albert L."/>
            <person name="Andreopoulos W."/>
            <person name="Angelini C."/>
            <person name="Antonin V."/>
            <person name="Barry K.W."/>
            <person name="Bougher N.L."/>
            <person name="Buchanan P."/>
            <person name="Buyck B."/>
            <person name="Bense V."/>
            <person name="Catcheside P."/>
            <person name="Chovatia M."/>
            <person name="Cooper J."/>
            <person name="Damon W."/>
            <person name="Desjardin D."/>
            <person name="Finy P."/>
            <person name="Geml J."/>
            <person name="Haridas S."/>
            <person name="Hughes K."/>
            <person name="Justo A."/>
            <person name="Karasinski D."/>
            <person name="Kautmanova I."/>
            <person name="Kiss B."/>
            <person name="Kocsube S."/>
            <person name="Kotiranta H."/>
            <person name="LaButti K.M."/>
            <person name="Lechner B.E."/>
            <person name="Liimatainen K."/>
            <person name="Lipzen A."/>
            <person name="Lukacs Z."/>
            <person name="Mihaltcheva S."/>
            <person name="Morgado L.N."/>
            <person name="Niskanen T."/>
            <person name="Noordeloos M.E."/>
            <person name="Ohm R.A."/>
            <person name="Ortiz-Santana B."/>
            <person name="Ovrebo C."/>
            <person name="Racz N."/>
            <person name="Riley R."/>
            <person name="Savchenko A."/>
            <person name="Shiryaev A."/>
            <person name="Soop K."/>
            <person name="Spirin V."/>
            <person name="Szebenyi C."/>
            <person name="Tomsovsky M."/>
            <person name="Tulloss R.E."/>
            <person name="Uehling J."/>
            <person name="Grigoriev I.V."/>
            <person name="Vagvolgyi C."/>
            <person name="Papp T."/>
            <person name="Martin F.M."/>
            <person name="Miettinen O."/>
            <person name="Hibbett D.S."/>
            <person name="Nagy L.G."/>
        </authorList>
    </citation>
    <scope>NUCLEOTIDE SEQUENCE [LARGE SCALE GENOMIC DNA]</scope>
    <source>
        <strain evidence="4 5">CBS 166.37</strain>
    </source>
</reference>
<evidence type="ECO:0000313" key="4">
    <source>
        <dbReference type="EMBL" id="TFK32241.1"/>
    </source>
</evidence>
<proteinExistence type="predicted"/>
<feature type="compositionally biased region" description="Basic and acidic residues" evidence="1">
    <location>
        <begin position="260"/>
        <end position="269"/>
    </location>
</feature>
<evidence type="ECO:0000256" key="1">
    <source>
        <dbReference type="SAM" id="MobiDB-lite"/>
    </source>
</evidence>
<organism evidence="4 5">
    <name type="scientific">Crucibulum laeve</name>
    <dbReference type="NCBI Taxonomy" id="68775"/>
    <lineage>
        <taxon>Eukaryota</taxon>
        <taxon>Fungi</taxon>
        <taxon>Dikarya</taxon>
        <taxon>Basidiomycota</taxon>
        <taxon>Agaricomycotina</taxon>
        <taxon>Agaricomycetes</taxon>
        <taxon>Agaricomycetidae</taxon>
        <taxon>Agaricales</taxon>
        <taxon>Agaricineae</taxon>
        <taxon>Nidulariaceae</taxon>
        <taxon>Crucibulum</taxon>
    </lineage>
</organism>
<feature type="compositionally biased region" description="Basic and acidic residues" evidence="1">
    <location>
        <begin position="815"/>
        <end position="832"/>
    </location>
</feature>
<accession>A0A5C3LU08</accession>
<evidence type="ECO:0000313" key="5">
    <source>
        <dbReference type="Proteomes" id="UP000308652"/>
    </source>
</evidence>
<dbReference type="InterPro" id="IPR027842">
    <property type="entry name" value="HAM1-like_C"/>
</dbReference>
<dbReference type="AlphaFoldDB" id="A0A5C3LU08"/>
<dbReference type="Proteomes" id="UP000308652">
    <property type="component" value="Unassembled WGS sequence"/>
</dbReference>
<dbReference type="PANTHER" id="PTHR31138:SF1">
    <property type="entry name" value="PDZ DOMAIN-CONTAINING PROTEIN"/>
    <property type="match status" value="1"/>
</dbReference>
<dbReference type="STRING" id="68775.A0A5C3LU08"/>
<dbReference type="Gene3D" id="3.15.10.10">
    <property type="entry name" value="Bactericidal permeability-increasing protein, domain 1"/>
    <property type="match status" value="1"/>
</dbReference>
<dbReference type="InterPro" id="IPR045967">
    <property type="entry name" value="HAM1-like_N"/>
</dbReference>
<dbReference type="Pfam" id="PF19343">
    <property type="entry name" value="HAM1_N"/>
    <property type="match status" value="1"/>
</dbReference>
<name>A0A5C3LU08_9AGAR</name>
<dbReference type="SUPFAM" id="SSF55394">
    <property type="entry name" value="Bactericidal permeability-increasing protein, BPI"/>
    <property type="match status" value="1"/>
</dbReference>
<feature type="compositionally biased region" description="Basic and acidic residues" evidence="1">
    <location>
        <begin position="276"/>
        <end position="297"/>
    </location>
</feature>
<feature type="region of interest" description="Disordered" evidence="1">
    <location>
        <begin position="795"/>
        <end position="832"/>
    </location>
</feature>
<feature type="domain" description="HAM1-like C-terminal" evidence="2">
    <location>
        <begin position="690"/>
        <end position="832"/>
    </location>
</feature>
<dbReference type="PANTHER" id="PTHR31138">
    <property type="entry name" value="CHROMOSOME 19, WHOLE GENOME SHOTGUN SEQUENCE"/>
    <property type="match status" value="1"/>
</dbReference>
<dbReference type="GO" id="GO:0008289">
    <property type="term" value="F:lipid binding"/>
    <property type="evidence" value="ECO:0007669"/>
    <property type="project" value="InterPro"/>
</dbReference>
<dbReference type="Pfam" id="PF14613">
    <property type="entry name" value="HAM1_C"/>
    <property type="match status" value="1"/>
</dbReference>
<sequence>MSLPTAPKDISIHPAKGSVIDPVNKEAKDRDVDRKIRLFGVLSAFRLGRLPSNTQIDETLQYVLSHSPVTVDKLSPGGKKLVKDTQYIIETARDMVKEKNGDELIQRFIWDTRDVGDAVKEGVKGKEELKEAIPVDEEKIREDGREAIKHLRTLLSLILTNSEVRKLFTDFSLIGRDLFSRTLVKSAGLVAPPSEQLAHVDESAPNDQFVSSNGKTVGPNETPVLEAQVPGTDAVVRQHPKEDEARVVNSDGTTRPVGDVAREGAERLGDVQAEAGARKEEGKDRVADEAAQVKDSENPEEEAEKKKRGLFARVKDMKDTLTDRIPQQHKDRASNQVERTKHFLKEEYFPEERRDQFIFRGKKVILECQKHADYQQSIRWLLSFIEEYAAHVRTASSTATDTTAKPVASHPALTTSLNELRTLLERFANGQSMDVFIDSVNVLIDDTRRDEGLRTWFKELDAYSRKVLLEPGYVLEPDCNTQARRLRDSGRQFYDEKYKSHFDNLFDSLGVWFRALGDDPLNKRFGEDWARLTKDLLFDDEGNLKFKPDLWNDIRKVILPQLIEKVGYIPIPRIEYTDDALDLVVENLTLSGRNLFPNIVSLDAHNYVKFSPYDAIKDDNHFKMTIGLEQMQADMRDVAFYYRKKTGIPKMSDSGLADVVLGGEGLSVSFRVLSYSTDPTSVFKVHDVHVKIDTLKFSIRDSKHDFLYKTLRPLATGLIKKQIQKAFHDAIVTALQYVDGQLVGVRDRMREAKVKEGESRTQVLKDLFQSKKEEASTTASVRSSTDRNSQFKIVSDKRQSLLQNTGHPAGWVNRTSEKQEEAVKGGEWRSDA</sequence>
<evidence type="ECO:0000259" key="3">
    <source>
        <dbReference type="Pfam" id="PF19343"/>
    </source>
</evidence>
<feature type="domain" description="HAM1-like N-terminal" evidence="3">
    <location>
        <begin position="14"/>
        <end position="675"/>
    </location>
</feature>
<protein>
    <submittedName>
        <fullName evidence="4">Uncharacterized protein</fullName>
    </submittedName>
</protein>
<evidence type="ECO:0000259" key="2">
    <source>
        <dbReference type="Pfam" id="PF14613"/>
    </source>
</evidence>
<gene>
    <name evidence="4" type="ORF">BDQ12DRAFT_659490</name>
</gene>
<keyword evidence="5" id="KW-1185">Reference proteome</keyword>
<feature type="region of interest" description="Disordered" evidence="1">
    <location>
        <begin position="241"/>
        <end position="310"/>
    </location>
</feature>
<dbReference type="InterPro" id="IPR017943">
    <property type="entry name" value="Bactericidal_perm-incr_a/b_dom"/>
</dbReference>
<dbReference type="OrthoDB" id="19394at2759"/>
<dbReference type="EMBL" id="ML213681">
    <property type="protein sequence ID" value="TFK32241.1"/>
    <property type="molecule type" value="Genomic_DNA"/>
</dbReference>